<feature type="signal peptide" evidence="1">
    <location>
        <begin position="1"/>
        <end position="25"/>
    </location>
</feature>
<evidence type="ECO:0000313" key="2">
    <source>
        <dbReference type="EMBL" id="CAJ0806238.1"/>
    </source>
</evidence>
<feature type="chain" id="PRO_5044866425" description="Transporter" evidence="1">
    <location>
        <begin position="26"/>
        <end position="261"/>
    </location>
</feature>
<protein>
    <recommendedName>
        <fullName evidence="4">Transporter</fullName>
    </recommendedName>
</protein>
<evidence type="ECO:0000256" key="1">
    <source>
        <dbReference type="SAM" id="SignalP"/>
    </source>
</evidence>
<sequence length="261" mass="28710">MPLSRVVCTVGFSVALGLAAVPAYAVLPDEIQVYTGDINAPSEIGLEMHLNTTPSGIGEPAYPGEVTTPHGWRATAEFSYGLTPSLELGVYLPTALTRDNTYYVTGPKLRVKWMPVRLENGVGRFAGLNVELAHVASRFEQSQQAVELRPIYGYQNEQWLWAVNPVLDWNLSGPDRSGLPEVAPALKIARTVATGVRAGLEYYAGLGRVNHVAPLHEQQHTVFLAFDVDRKPFVFNVGVGRGLTRATDRWSIKWILEIPFI</sequence>
<evidence type="ECO:0008006" key="4">
    <source>
        <dbReference type="Google" id="ProtNLM"/>
    </source>
</evidence>
<evidence type="ECO:0000313" key="3">
    <source>
        <dbReference type="Proteomes" id="UP001189663"/>
    </source>
</evidence>
<keyword evidence="1" id="KW-0732">Signal</keyword>
<reference evidence="2 3" key="1">
    <citation type="submission" date="2023-07" db="EMBL/GenBank/DDBJ databases">
        <authorList>
            <person name="Peeters C."/>
        </authorList>
    </citation>
    <scope>NUCLEOTIDE SEQUENCE [LARGE SCALE GENOMIC DNA]</scope>
    <source>
        <strain evidence="2 3">LMG 18096</strain>
    </source>
</reference>
<organism evidence="2 3">
    <name type="scientific">Ralstonia holmesii</name>
    <dbReference type="NCBI Taxonomy" id="3058602"/>
    <lineage>
        <taxon>Bacteria</taxon>
        <taxon>Pseudomonadati</taxon>
        <taxon>Pseudomonadota</taxon>
        <taxon>Betaproteobacteria</taxon>
        <taxon>Burkholderiales</taxon>
        <taxon>Burkholderiaceae</taxon>
        <taxon>Ralstonia</taxon>
    </lineage>
</organism>
<name>A0ABC8QIU1_9RALS</name>
<keyword evidence="3" id="KW-1185">Reference proteome</keyword>
<gene>
    <name evidence="2" type="ORF">LMG18096_04761</name>
</gene>
<comment type="caution">
    <text evidence="2">The sequence shown here is derived from an EMBL/GenBank/DDBJ whole genome shotgun (WGS) entry which is preliminary data.</text>
</comment>
<proteinExistence type="predicted"/>
<dbReference type="AlphaFoldDB" id="A0ABC8QIU1"/>
<dbReference type="Proteomes" id="UP001189663">
    <property type="component" value="Unassembled WGS sequence"/>
</dbReference>
<dbReference type="EMBL" id="CATZAT010000018">
    <property type="protein sequence ID" value="CAJ0806238.1"/>
    <property type="molecule type" value="Genomic_DNA"/>
</dbReference>
<dbReference type="RefSeq" id="WP_112187065.1">
    <property type="nucleotide sequence ID" value="NZ_CATZAT010000018.1"/>
</dbReference>
<accession>A0ABC8QIU1</accession>